<dbReference type="NCBIfam" id="NF006967">
    <property type="entry name" value="PRK09440.1-5"/>
    <property type="match status" value="1"/>
</dbReference>
<protein>
    <submittedName>
        <fullName evidence="6">Valine--pyruvate transaminase</fullName>
    </submittedName>
</protein>
<dbReference type="NCBIfam" id="NF006964">
    <property type="entry name" value="PRK09440.1-2"/>
    <property type="match status" value="1"/>
</dbReference>
<dbReference type="InterPro" id="IPR004839">
    <property type="entry name" value="Aminotransferase_I/II_large"/>
</dbReference>
<name>A0ABM7RD78_9BACT</name>
<dbReference type="Proteomes" id="UP001374893">
    <property type="component" value="Chromosome"/>
</dbReference>
<dbReference type="PANTHER" id="PTHR42790">
    <property type="entry name" value="AMINOTRANSFERASE"/>
    <property type="match status" value="1"/>
</dbReference>
<organism evidence="6 7">
    <name type="scientific">Haloferula helveola</name>
    <dbReference type="NCBI Taxonomy" id="490095"/>
    <lineage>
        <taxon>Bacteria</taxon>
        <taxon>Pseudomonadati</taxon>
        <taxon>Verrucomicrobiota</taxon>
        <taxon>Verrucomicrobiia</taxon>
        <taxon>Verrucomicrobiales</taxon>
        <taxon>Verrucomicrobiaceae</taxon>
        <taxon>Haloferula</taxon>
    </lineage>
</organism>
<proteinExistence type="predicted"/>
<evidence type="ECO:0000256" key="3">
    <source>
        <dbReference type="ARBA" id="ARBA00022679"/>
    </source>
</evidence>
<sequence length="445" mass="49308">MMIGISGFGVHYEHPNRLVNGSTPMDFEFSKLGLELGSGSGIGELMKDLGEALAAGGDIRMLGGGQPAHIPEVNAIWRRRMEEITEEPGALERMLANYDPPQGNPRFIEALSTLFRREFGWKVGSENFAVTPGGQTAFFFLFNLLGGEMPDGRRKKILLPLVPEYIGYANQGTCGDMFRAVPPKIEKTGEHEFKYRVDFDKLEVTEDIAAICVSRPTNPTGNVLTDGEIARLSDLAKAHGIPLIIDNAYGAPFPNVIFTEATPVWDEHIILTLSLSKIGLPGTRTGIVVAHPKVAGAVASMSSVVGLSNPNIGQVIARPLIESGEILKISNETVKPFYVEKSRMAREWVAESFGDSFEYYIHRSEGALFLWLWFPGLPISARELYERLKARGVLIVPGNYFFFGLEDESWRHRQECLRMTFTMDEDAVKGGIRIIGEEVRKAWAE</sequence>
<keyword evidence="3" id="KW-0808">Transferase</keyword>
<evidence type="ECO:0000313" key="6">
    <source>
        <dbReference type="EMBL" id="BCX47612.1"/>
    </source>
</evidence>
<dbReference type="InterPro" id="IPR015421">
    <property type="entry name" value="PyrdxlP-dep_Trfase_major"/>
</dbReference>
<dbReference type="EMBL" id="AP024702">
    <property type="protein sequence ID" value="BCX47612.1"/>
    <property type="molecule type" value="Genomic_DNA"/>
</dbReference>
<evidence type="ECO:0000256" key="4">
    <source>
        <dbReference type="ARBA" id="ARBA00022898"/>
    </source>
</evidence>
<dbReference type="Gene3D" id="3.40.640.10">
    <property type="entry name" value="Type I PLP-dependent aspartate aminotransferase-like (Major domain)"/>
    <property type="match status" value="1"/>
</dbReference>
<feature type="domain" description="Aminotransferase class I/classII large" evidence="5">
    <location>
        <begin position="91"/>
        <end position="430"/>
    </location>
</feature>
<dbReference type="InterPro" id="IPR015424">
    <property type="entry name" value="PyrdxlP-dep_Trfase"/>
</dbReference>
<gene>
    <name evidence="6" type="primary">avtA</name>
    <name evidence="6" type="ORF">HAHE_15200</name>
</gene>
<evidence type="ECO:0000256" key="2">
    <source>
        <dbReference type="ARBA" id="ARBA00022576"/>
    </source>
</evidence>
<accession>A0ABM7RD78</accession>
<dbReference type="RefSeq" id="WP_338689886.1">
    <property type="nucleotide sequence ID" value="NZ_AP024702.1"/>
</dbReference>
<evidence type="ECO:0000256" key="1">
    <source>
        <dbReference type="ARBA" id="ARBA00001933"/>
    </source>
</evidence>
<dbReference type="CDD" id="cd00609">
    <property type="entry name" value="AAT_like"/>
    <property type="match status" value="1"/>
</dbReference>
<dbReference type="InterPro" id="IPR050859">
    <property type="entry name" value="Class-I_PLP-dep_aminotransf"/>
</dbReference>
<evidence type="ECO:0000259" key="5">
    <source>
        <dbReference type="Pfam" id="PF00155"/>
    </source>
</evidence>
<reference evidence="6 7" key="1">
    <citation type="submission" date="2021-06" db="EMBL/GenBank/DDBJ databases">
        <title>Complete genome of Haloferula helveola possessing various polysaccharide degrading enzymes.</title>
        <authorList>
            <person name="Takami H."/>
            <person name="Huang C."/>
            <person name="Hamasaki K."/>
        </authorList>
    </citation>
    <scope>NUCLEOTIDE SEQUENCE [LARGE SCALE GENOMIC DNA]</scope>
    <source>
        <strain evidence="6 7">CN-1</strain>
    </source>
</reference>
<dbReference type="PANTHER" id="PTHR42790:SF4">
    <property type="entry name" value="VALINE--PYRUVATE AMINOTRANSFERASE"/>
    <property type="match status" value="1"/>
</dbReference>
<dbReference type="Pfam" id="PF00155">
    <property type="entry name" value="Aminotran_1_2"/>
    <property type="match status" value="1"/>
</dbReference>
<keyword evidence="7" id="KW-1185">Reference proteome</keyword>
<dbReference type="SUPFAM" id="SSF53383">
    <property type="entry name" value="PLP-dependent transferases"/>
    <property type="match status" value="1"/>
</dbReference>
<comment type="cofactor">
    <cofactor evidence="1">
        <name>pyridoxal 5'-phosphate</name>
        <dbReference type="ChEBI" id="CHEBI:597326"/>
    </cofactor>
</comment>
<keyword evidence="2" id="KW-0032">Aminotransferase</keyword>
<evidence type="ECO:0000313" key="7">
    <source>
        <dbReference type="Proteomes" id="UP001374893"/>
    </source>
</evidence>
<keyword evidence="4" id="KW-0663">Pyridoxal phosphate</keyword>